<proteinExistence type="inferred from homology"/>
<evidence type="ECO:0000313" key="7">
    <source>
        <dbReference type="Proteomes" id="UP000076128"/>
    </source>
</evidence>
<evidence type="ECO:0000256" key="2">
    <source>
        <dbReference type="ARBA" id="ARBA00023015"/>
    </source>
</evidence>
<name>A0A159Z4R6_9RHOB</name>
<dbReference type="InterPro" id="IPR036388">
    <property type="entry name" value="WH-like_DNA-bd_sf"/>
</dbReference>
<dbReference type="PRINTS" id="PR00039">
    <property type="entry name" value="HTHLYSR"/>
</dbReference>
<dbReference type="InterPro" id="IPR050176">
    <property type="entry name" value="LTTR"/>
</dbReference>
<keyword evidence="3" id="KW-0238">DNA-binding</keyword>
<protein>
    <submittedName>
        <fullName evidence="6">LysR family transcriptional regulator</fullName>
    </submittedName>
</protein>
<dbReference type="PANTHER" id="PTHR30579:SF7">
    <property type="entry name" value="HTH-TYPE TRANSCRIPTIONAL REGULATOR LRHA-RELATED"/>
    <property type="match status" value="1"/>
</dbReference>
<dbReference type="KEGG" id="daa:AKL17_2957"/>
<evidence type="ECO:0000259" key="5">
    <source>
        <dbReference type="PROSITE" id="PS50931"/>
    </source>
</evidence>
<dbReference type="Pfam" id="PF03466">
    <property type="entry name" value="LysR_substrate"/>
    <property type="match status" value="1"/>
</dbReference>
<dbReference type="SUPFAM" id="SSF46785">
    <property type="entry name" value="Winged helix' DNA-binding domain"/>
    <property type="match status" value="1"/>
</dbReference>
<evidence type="ECO:0000256" key="1">
    <source>
        <dbReference type="ARBA" id="ARBA00009437"/>
    </source>
</evidence>
<dbReference type="GO" id="GO:0003677">
    <property type="term" value="F:DNA binding"/>
    <property type="evidence" value="ECO:0007669"/>
    <property type="project" value="UniProtKB-KW"/>
</dbReference>
<accession>A0A159Z4R6</accession>
<dbReference type="GO" id="GO:0003700">
    <property type="term" value="F:DNA-binding transcription factor activity"/>
    <property type="evidence" value="ECO:0007669"/>
    <property type="project" value="InterPro"/>
</dbReference>
<dbReference type="STRING" id="1335048.AKL17_2957"/>
<dbReference type="InterPro" id="IPR000847">
    <property type="entry name" value="LysR_HTH_N"/>
</dbReference>
<dbReference type="InterPro" id="IPR005119">
    <property type="entry name" value="LysR_subst-bd"/>
</dbReference>
<dbReference type="Gene3D" id="3.40.190.10">
    <property type="entry name" value="Periplasmic binding protein-like II"/>
    <property type="match status" value="2"/>
</dbReference>
<sequence length="296" mass="31987">MIGGNNITELDMARNLDLTSLRSFVAIVDAGGVTRAAGLMNLTQSAVSMQIKRLEEGLGLGLFSRTARKLALTAEGEQLLGYARRMLELNDEALARLTADDFTGEIRLGVPHDIVFPAIPGILKRLASDYPRLRVTLDSGFTRRLKEGFARGESDLIVTTEDQPGEGAERLAERELVWIGAPEGIAWQRRPLRLAFEEACIFRPRAIAALDAAGIPWEMGFSGQSEHVMETTTAADLAVTVRMRGGVPPGCEVIEAGNALPGLGATSICLYDAGIQKGAVTERLKNELRMAYGCCE</sequence>
<feature type="domain" description="HTH lysR-type" evidence="5">
    <location>
        <begin position="16"/>
        <end position="73"/>
    </location>
</feature>
<dbReference type="PANTHER" id="PTHR30579">
    <property type="entry name" value="TRANSCRIPTIONAL REGULATOR"/>
    <property type="match status" value="1"/>
</dbReference>
<evidence type="ECO:0000313" key="6">
    <source>
        <dbReference type="EMBL" id="AMY70191.1"/>
    </source>
</evidence>
<evidence type="ECO:0000256" key="3">
    <source>
        <dbReference type="ARBA" id="ARBA00023125"/>
    </source>
</evidence>
<dbReference type="Proteomes" id="UP000076128">
    <property type="component" value="Chromosome"/>
</dbReference>
<dbReference type="Pfam" id="PF00126">
    <property type="entry name" value="HTH_1"/>
    <property type="match status" value="1"/>
</dbReference>
<gene>
    <name evidence="6" type="ORF">AKL17_2957</name>
</gene>
<dbReference type="PROSITE" id="PS50931">
    <property type="entry name" value="HTH_LYSR"/>
    <property type="match status" value="1"/>
</dbReference>
<dbReference type="Gene3D" id="1.10.10.10">
    <property type="entry name" value="Winged helix-like DNA-binding domain superfamily/Winged helix DNA-binding domain"/>
    <property type="match status" value="1"/>
</dbReference>
<evidence type="ECO:0000256" key="4">
    <source>
        <dbReference type="ARBA" id="ARBA00023163"/>
    </source>
</evidence>
<keyword evidence="2" id="KW-0805">Transcription regulation</keyword>
<keyword evidence="4" id="KW-0804">Transcription</keyword>
<reference evidence="6 7" key="1">
    <citation type="submission" date="2015-09" db="EMBL/GenBank/DDBJ databases">
        <title>Complete genome sequence of Defluviimonas alba cai42t isolated from an oilfield in Xinjiang.</title>
        <authorList>
            <person name="Geng S."/>
            <person name="Pan X."/>
            <person name="Wu X."/>
        </authorList>
    </citation>
    <scope>NUCLEOTIDE SEQUENCE [LARGE SCALE GENOMIC DNA]</scope>
    <source>
        <strain evidence="7">cai42</strain>
    </source>
</reference>
<dbReference type="AlphaFoldDB" id="A0A159Z4R6"/>
<dbReference type="SUPFAM" id="SSF53850">
    <property type="entry name" value="Periplasmic binding protein-like II"/>
    <property type="match status" value="1"/>
</dbReference>
<keyword evidence="7" id="KW-1185">Reference proteome</keyword>
<dbReference type="EMBL" id="CP012661">
    <property type="protein sequence ID" value="AMY70191.1"/>
    <property type="molecule type" value="Genomic_DNA"/>
</dbReference>
<dbReference type="PATRIC" id="fig|1335048.3.peg.3072"/>
<comment type="similarity">
    <text evidence="1">Belongs to the LysR transcriptional regulatory family.</text>
</comment>
<organism evidence="6 7">
    <name type="scientific">Frigidibacter mobilis</name>
    <dbReference type="NCBI Taxonomy" id="1335048"/>
    <lineage>
        <taxon>Bacteria</taxon>
        <taxon>Pseudomonadati</taxon>
        <taxon>Pseudomonadota</taxon>
        <taxon>Alphaproteobacteria</taxon>
        <taxon>Rhodobacterales</taxon>
        <taxon>Paracoccaceae</taxon>
        <taxon>Frigidibacter</taxon>
    </lineage>
</organism>
<dbReference type="FunFam" id="1.10.10.10:FF:000001">
    <property type="entry name" value="LysR family transcriptional regulator"/>
    <property type="match status" value="1"/>
</dbReference>
<dbReference type="InterPro" id="IPR036390">
    <property type="entry name" value="WH_DNA-bd_sf"/>
</dbReference>